<sequence length="380" mass="40788">MESVLESQMAPVASIAPGLSIFLPTTSPLSGGLMLRIHPQRPAELILPNPFGAGVLVAPPDRLDDFGFSPSAFDRVLIRRIIAMKPVTVRDVQDSARATALSGFAGREAQVLARRVADVAGRRQRVLRDQLVSMFIPRGASPDLPDWLAGVLLQTGIAPSDLSSILRPATSSRSGSFRPTSSGSGAPRPVRQPFRPRFSPQRPERNGAPEKGGVPEARVPPRLALMREVIGGLSDILPPDYNGTSAGRCLRLAEDALTRIEALYTSLAELLVMPDRLTALVPARNPFAADLGLLAGWNRFCLMAREVARAPCRAHAVADIAALAQVLGHRNSAGTQDMPGANTPRPGLSGWPQEIDYAVWLSERNERLLRAEIALDAGRA</sequence>
<name>A0ABX0JMA8_9PROT</name>
<evidence type="ECO:0000313" key="3">
    <source>
        <dbReference type="Proteomes" id="UP000635278"/>
    </source>
</evidence>
<accession>A0ABX0JMA8</accession>
<organism evidence="2 3">
    <name type="scientific">Acetobacter musti</name>
    <dbReference type="NCBI Taxonomy" id="864732"/>
    <lineage>
        <taxon>Bacteria</taxon>
        <taxon>Pseudomonadati</taxon>
        <taxon>Pseudomonadota</taxon>
        <taxon>Alphaproteobacteria</taxon>
        <taxon>Acetobacterales</taxon>
        <taxon>Acetobacteraceae</taxon>
        <taxon>Acetobacter</taxon>
    </lineage>
</organism>
<evidence type="ECO:0000313" key="2">
    <source>
        <dbReference type="EMBL" id="NHN84616.1"/>
    </source>
</evidence>
<keyword evidence="3" id="KW-1185">Reference proteome</keyword>
<feature type="compositionally biased region" description="Low complexity" evidence="1">
    <location>
        <begin position="170"/>
        <end position="201"/>
    </location>
</feature>
<protein>
    <submittedName>
        <fullName evidence="2">Uncharacterized protein</fullName>
    </submittedName>
</protein>
<proteinExistence type="predicted"/>
<dbReference type="EMBL" id="WOTB01000008">
    <property type="protein sequence ID" value="NHN84616.1"/>
    <property type="molecule type" value="Genomic_DNA"/>
</dbReference>
<dbReference type="RefSeq" id="WP_173583004.1">
    <property type="nucleotide sequence ID" value="NZ_WOTB01000008.1"/>
</dbReference>
<comment type="caution">
    <text evidence="2">The sequence shown here is derived from an EMBL/GenBank/DDBJ whole genome shotgun (WGS) entry which is preliminary data.</text>
</comment>
<feature type="region of interest" description="Disordered" evidence="1">
    <location>
        <begin position="164"/>
        <end position="218"/>
    </location>
</feature>
<evidence type="ECO:0000256" key="1">
    <source>
        <dbReference type="SAM" id="MobiDB-lite"/>
    </source>
</evidence>
<dbReference type="Proteomes" id="UP000635278">
    <property type="component" value="Unassembled WGS sequence"/>
</dbReference>
<gene>
    <name evidence="2" type="ORF">GOB93_08150</name>
</gene>
<reference evidence="2 3" key="1">
    <citation type="journal article" date="2020" name="Int. J. Syst. Evol. Microbiol.">
        <title>Novel acetic acid bacteria from cider fermentations: Acetobacter conturbans sp. nov. and Acetobacter fallax sp. nov.</title>
        <authorList>
            <person name="Sombolestani A.S."/>
            <person name="Cleenwerck I."/>
            <person name="Cnockaert M."/>
            <person name="Borremans W."/>
            <person name="Wieme A.D."/>
            <person name="De Vuyst L."/>
            <person name="Vandamme P."/>
        </authorList>
    </citation>
    <scope>NUCLEOTIDE SEQUENCE [LARGE SCALE GENOMIC DNA]</scope>
    <source>
        <strain evidence="2 3">LMG 30640</strain>
    </source>
</reference>